<dbReference type="Gene3D" id="2.40.420.20">
    <property type="match status" value="1"/>
</dbReference>
<keyword evidence="7" id="KW-1185">Reference proteome</keyword>
<dbReference type="GO" id="GO:1990281">
    <property type="term" value="C:efflux pump complex"/>
    <property type="evidence" value="ECO:0007669"/>
    <property type="project" value="TreeGrafter"/>
</dbReference>
<evidence type="ECO:0000313" key="6">
    <source>
        <dbReference type="EMBL" id="OBS08336.1"/>
    </source>
</evidence>
<dbReference type="Gene3D" id="2.40.30.170">
    <property type="match status" value="1"/>
</dbReference>
<evidence type="ECO:0000313" key="7">
    <source>
        <dbReference type="Proteomes" id="UP000029273"/>
    </source>
</evidence>
<dbReference type="InterPro" id="IPR006143">
    <property type="entry name" value="RND_pump_MFP"/>
</dbReference>
<dbReference type="InterPro" id="IPR058792">
    <property type="entry name" value="Beta-barrel_RND_2"/>
</dbReference>
<reference evidence="6 7" key="1">
    <citation type="journal article" date="2014" name="Genome Announc.">
        <title>Draft Genome Sequence of the Iron-Oxidizing, Acidophilic, and Halotolerant 'Thiobacillus prosperus' Type Strain DSM 5130.</title>
        <authorList>
            <person name="Ossandon F.J."/>
            <person name="Cardenas J.P."/>
            <person name="Corbett M."/>
            <person name="Quatrini R."/>
            <person name="Holmes D.S."/>
            <person name="Watkin E."/>
        </authorList>
    </citation>
    <scope>NUCLEOTIDE SEQUENCE [LARGE SCALE GENOMIC DNA]</scope>
    <source>
        <strain evidence="6 7">DSM 5130</strain>
    </source>
</reference>
<dbReference type="AlphaFoldDB" id="A0A1A6C196"/>
<name>A0A1A6C196_9GAMM</name>
<evidence type="ECO:0000256" key="1">
    <source>
        <dbReference type="ARBA" id="ARBA00009477"/>
    </source>
</evidence>
<feature type="coiled-coil region" evidence="2">
    <location>
        <begin position="140"/>
        <end position="167"/>
    </location>
</feature>
<gene>
    <name evidence="6" type="ORF">Thpro_022586</name>
</gene>
<accession>A0A1A6C196</accession>
<sequence>MKKRLFLMVMALALVFGGVFGWGAVRQHFINQYFANFQPPPQTVASAEVREVTWQPEVAAVGGLVAVHQVAVATDAEGLVTEVDFASGDAVKRGQLLVRLDDSLDRAMLKGNQAALALARLNYERERRLLAQRATSQTAFDTAQAQYRQAQAQVEQTRAMIEKKQIRAPFDGVLGIRDVDVGRFLAKGAAVATLQSLNPIYADFTLPQQELPRLAVGQTVRLSVDAYPLRDFTGSIKAIDPAVSAQSRSVRVRVEVPNADRLLRPGLFVQGRFELPGQQHLIAVPASAIDYNPYGDSVFVIREAGKDDKGKPRLTVTRTYVRTGESRDGWVTVSTGLKAGEQVVSAGQMKLRNGSRVVIDNTVQPQGSVAP</sequence>
<feature type="domain" description="Multidrug resistance protein MdtA-like barrel-sandwich hybrid" evidence="4">
    <location>
        <begin position="69"/>
        <end position="190"/>
    </location>
</feature>
<dbReference type="PANTHER" id="PTHR30469">
    <property type="entry name" value="MULTIDRUG RESISTANCE PROTEIN MDTA"/>
    <property type="match status" value="1"/>
</dbReference>
<protein>
    <submittedName>
        <fullName evidence="6">MexH family multidrug efflux RND transporter periplasmic adaptor subunit</fullName>
    </submittedName>
</protein>
<dbReference type="Proteomes" id="UP000029273">
    <property type="component" value="Unassembled WGS sequence"/>
</dbReference>
<organism evidence="6 7">
    <name type="scientific">Acidihalobacter prosperus</name>
    <dbReference type="NCBI Taxonomy" id="160660"/>
    <lineage>
        <taxon>Bacteria</taxon>
        <taxon>Pseudomonadati</taxon>
        <taxon>Pseudomonadota</taxon>
        <taxon>Gammaproteobacteria</taxon>
        <taxon>Chromatiales</taxon>
        <taxon>Ectothiorhodospiraceae</taxon>
        <taxon>Acidihalobacter</taxon>
    </lineage>
</organism>
<feature type="domain" description="Multidrug resistance protein MdtA-like alpha-helical hairpin" evidence="3">
    <location>
        <begin position="107"/>
        <end position="166"/>
    </location>
</feature>
<dbReference type="EMBL" id="JQSG02000006">
    <property type="protein sequence ID" value="OBS08336.1"/>
    <property type="molecule type" value="Genomic_DNA"/>
</dbReference>
<evidence type="ECO:0000259" key="4">
    <source>
        <dbReference type="Pfam" id="PF25917"/>
    </source>
</evidence>
<evidence type="ECO:0000256" key="2">
    <source>
        <dbReference type="SAM" id="Coils"/>
    </source>
</evidence>
<keyword evidence="2" id="KW-0175">Coiled coil</keyword>
<dbReference type="InterPro" id="IPR058625">
    <property type="entry name" value="MdtA-like_BSH"/>
</dbReference>
<dbReference type="Pfam" id="PF25876">
    <property type="entry name" value="HH_MFP_RND"/>
    <property type="match status" value="1"/>
</dbReference>
<dbReference type="OrthoDB" id="9806939at2"/>
<dbReference type="NCBIfam" id="TIGR01730">
    <property type="entry name" value="RND_mfp"/>
    <property type="match status" value="1"/>
</dbReference>
<dbReference type="Gene3D" id="1.10.287.470">
    <property type="entry name" value="Helix hairpin bin"/>
    <property type="match status" value="1"/>
</dbReference>
<dbReference type="FunFam" id="2.40.30.170:FF:000010">
    <property type="entry name" value="Efflux RND transporter periplasmic adaptor subunit"/>
    <property type="match status" value="1"/>
</dbReference>
<proteinExistence type="inferred from homology"/>
<comment type="similarity">
    <text evidence="1">Belongs to the membrane fusion protein (MFP) (TC 8.A.1) family.</text>
</comment>
<feature type="domain" description="CusB-like beta-barrel" evidence="5">
    <location>
        <begin position="203"/>
        <end position="274"/>
    </location>
</feature>
<dbReference type="PANTHER" id="PTHR30469:SF11">
    <property type="entry name" value="BLL4320 PROTEIN"/>
    <property type="match status" value="1"/>
</dbReference>
<dbReference type="Gene3D" id="2.40.50.100">
    <property type="match status" value="1"/>
</dbReference>
<dbReference type="RefSeq" id="WP_038092699.1">
    <property type="nucleotide sequence ID" value="NZ_JQSG02000006.1"/>
</dbReference>
<dbReference type="GO" id="GO:0015562">
    <property type="term" value="F:efflux transmembrane transporter activity"/>
    <property type="evidence" value="ECO:0007669"/>
    <property type="project" value="TreeGrafter"/>
</dbReference>
<dbReference type="Pfam" id="PF25954">
    <property type="entry name" value="Beta-barrel_RND_2"/>
    <property type="match status" value="1"/>
</dbReference>
<dbReference type="SUPFAM" id="SSF111369">
    <property type="entry name" value="HlyD-like secretion proteins"/>
    <property type="match status" value="1"/>
</dbReference>
<dbReference type="Pfam" id="PF25917">
    <property type="entry name" value="BSH_RND"/>
    <property type="match status" value="1"/>
</dbReference>
<evidence type="ECO:0000259" key="3">
    <source>
        <dbReference type="Pfam" id="PF25876"/>
    </source>
</evidence>
<dbReference type="InterPro" id="IPR058624">
    <property type="entry name" value="MdtA-like_HH"/>
</dbReference>
<comment type="caution">
    <text evidence="6">The sequence shown here is derived from an EMBL/GenBank/DDBJ whole genome shotgun (WGS) entry which is preliminary data.</text>
</comment>
<evidence type="ECO:0000259" key="5">
    <source>
        <dbReference type="Pfam" id="PF25954"/>
    </source>
</evidence>